<dbReference type="AlphaFoldDB" id="A0A1W1H6F8"/>
<organism evidence="2 3">
    <name type="scientific">Desulfamplus magnetovallimortis</name>
    <dbReference type="NCBI Taxonomy" id="1246637"/>
    <lineage>
        <taxon>Bacteria</taxon>
        <taxon>Pseudomonadati</taxon>
        <taxon>Thermodesulfobacteriota</taxon>
        <taxon>Desulfobacteria</taxon>
        <taxon>Desulfobacterales</taxon>
        <taxon>Desulfobacteraceae</taxon>
        <taxon>Desulfamplus</taxon>
    </lineage>
</organism>
<reference evidence="2 3" key="1">
    <citation type="submission" date="2017-03" db="EMBL/GenBank/DDBJ databases">
        <authorList>
            <person name="Afonso C.L."/>
            <person name="Miller P.J."/>
            <person name="Scott M.A."/>
            <person name="Spackman E."/>
            <person name="Goraichik I."/>
            <person name="Dimitrov K.M."/>
            <person name="Suarez D.L."/>
            <person name="Swayne D.E."/>
        </authorList>
    </citation>
    <scope>NUCLEOTIDE SEQUENCE [LARGE SCALE GENOMIC DNA]</scope>
    <source>
        <strain evidence="2">PRJEB14757</strain>
    </source>
</reference>
<name>A0A1W1H6F8_9BACT</name>
<gene>
    <name evidence="2" type="ORF">MTBBW1_1250001</name>
</gene>
<feature type="coiled-coil region" evidence="1">
    <location>
        <begin position="89"/>
        <end position="137"/>
    </location>
</feature>
<keyword evidence="3" id="KW-1185">Reference proteome</keyword>
<dbReference type="Proteomes" id="UP000191931">
    <property type="component" value="Unassembled WGS sequence"/>
</dbReference>
<proteinExistence type="predicted"/>
<accession>A0A1W1H6F8</accession>
<dbReference type="EMBL" id="FWEV01000030">
    <property type="protein sequence ID" value="SLM28070.1"/>
    <property type="molecule type" value="Genomic_DNA"/>
</dbReference>
<evidence type="ECO:0000313" key="3">
    <source>
        <dbReference type="Proteomes" id="UP000191931"/>
    </source>
</evidence>
<dbReference type="STRING" id="1246637.MTBBW1_1250001"/>
<evidence type="ECO:0000256" key="1">
    <source>
        <dbReference type="SAM" id="Coils"/>
    </source>
</evidence>
<protein>
    <submittedName>
        <fullName evidence="2">Uncharacterized protein</fullName>
    </submittedName>
</protein>
<keyword evidence="1" id="KW-0175">Coiled coil</keyword>
<sequence>MPLTGHWHLYYIELQKCLKQISSSEKKKKFLEAPLEQWAYFLAKPQDNQKPLEPALKENQGIMEVYDMLQTFTKEDSLREQYRLREEFLRAQRTEALEYQRMIEKYQNALKDKKDVQKQWETEKKERERERREKETAFKQMEEFKYNSILKLKQQEISLEKIADILSIPIEEVRLLSNR</sequence>
<evidence type="ECO:0000313" key="2">
    <source>
        <dbReference type="EMBL" id="SLM28070.1"/>
    </source>
</evidence>